<evidence type="ECO:0000313" key="1">
    <source>
        <dbReference type="EMBL" id="KAJ8107913.1"/>
    </source>
</evidence>
<dbReference type="Proteomes" id="UP001153331">
    <property type="component" value="Unassembled WGS sequence"/>
</dbReference>
<comment type="caution">
    <text evidence="1">The sequence shown here is derived from an EMBL/GenBank/DDBJ whole genome shotgun (WGS) entry which is preliminary data.</text>
</comment>
<accession>A0ACC2HYX5</accession>
<evidence type="ECO:0000313" key="2">
    <source>
        <dbReference type="Proteomes" id="UP001153331"/>
    </source>
</evidence>
<sequence length="565" mass="59689">MLEACRTCSLAVHNPFVEGVVGVVRRLDRTPATGESAMFVGTNAFVAVEWVRLLMGSRQLRFELRRTAGYAQARAHGGAVGTARYPVLVEASVVLSVSGEAQQRRLGAESDLGRCTGTEAKWTGDGKNAQSRGPLRVGKSPFQGFTQSKGTANDVYTVKGNRQLVRGTDTRAIGGGRGVACVGGRAIGGDALAMQVHARRKETYQLESARHMHVANARLVDDCAGEVTLAGVGCVGLCSLCLRALLARAHCRPGNATASSAGASMRASRASWAGGAAEVARTEQKQHGGASRWNQPTARHPKQTGVLDLRMQQAAAEVGHEILWWSATGVSFATPQQLSAGVKPSAMTAACAVGALCSDVAAAHGQGRAAGRHGRPQKRAAGRAVSPRATQLRNRGPWEVQADANVNVLPRRSPPRRGFALLDARENAHPSGKSQSHAAENPARVANVITQRSPRCVLSRPIRCPLEITAAPSCALLAAPKLLDGAVLRDRSPQQQTAARTRRDKASKQTCAARRHHSGQTVARWSQSHKAYAAVSPLRSLPLLHAIPKSFQGIIGAQGCPAARP</sequence>
<name>A0ACC2HYX5_9PLEO</name>
<proteinExistence type="predicted"/>
<organism evidence="1 2">
    <name type="scientific">Boeremia exigua</name>
    <dbReference type="NCBI Taxonomy" id="749465"/>
    <lineage>
        <taxon>Eukaryota</taxon>
        <taxon>Fungi</taxon>
        <taxon>Dikarya</taxon>
        <taxon>Ascomycota</taxon>
        <taxon>Pezizomycotina</taxon>
        <taxon>Dothideomycetes</taxon>
        <taxon>Pleosporomycetidae</taxon>
        <taxon>Pleosporales</taxon>
        <taxon>Pleosporineae</taxon>
        <taxon>Didymellaceae</taxon>
        <taxon>Boeremia</taxon>
    </lineage>
</organism>
<dbReference type="EMBL" id="JAPHNI010000838">
    <property type="protein sequence ID" value="KAJ8107913.1"/>
    <property type="molecule type" value="Genomic_DNA"/>
</dbReference>
<gene>
    <name evidence="1" type="ORF">OPT61_g8540</name>
</gene>
<protein>
    <submittedName>
        <fullName evidence="1">Uncharacterized protein</fullName>
    </submittedName>
</protein>
<keyword evidence="2" id="KW-1185">Reference proteome</keyword>
<reference evidence="1" key="1">
    <citation type="submission" date="2022-11" db="EMBL/GenBank/DDBJ databases">
        <title>Genome Sequence of Boeremia exigua.</title>
        <authorList>
            <person name="Buettner E."/>
        </authorList>
    </citation>
    <scope>NUCLEOTIDE SEQUENCE</scope>
    <source>
        <strain evidence="1">CU02</strain>
    </source>
</reference>